<name>A0A9Q3H3C6_9BASI</name>
<dbReference type="AlphaFoldDB" id="A0A9Q3H3C6"/>
<comment type="caution">
    <text evidence="2">The sequence shown here is derived from an EMBL/GenBank/DDBJ whole genome shotgun (WGS) entry which is preliminary data.</text>
</comment>
<gene>
    <name evidence="2" type="ORF">O181_029491</name>
</gene>
<keyword evidence="1" id="KW-1133">Transmembrane helix</keyword>
<accession>A0A9Q3H3C6</accession>
<sequence length="70" mass="7439">MLCGASANGGLPGLQNASNYLLLVGIGSNSFSIVYLAPISYKIAQLRIQLDNISSDFSPTLHFTHKQLAS</sequence>
<protein>
    <submittedName>
        <fullName evidence="2">Uncharacterized protein</fullName>
    </submittedName>
</protein>
<dbReference type="Proteomes" id="UP000765509">
    <property type="component" value="Unassembled WGS sequence"/>
</dbReference>
<reference evidence="2" key="1">
    <citation type="submission" date="2021-03" db="EMBL/GenBank/DDBJ databases">
        <title>Draft genome sequence of rust myrtle Austropuccinia psidii MF-1, a brazilian biotype.</title>
        <authorList>
            <person name="Quecine M.C."/>
            <person name="Pachon D.M.R."/>
            <person name="Bonatelli M.L."/>
            <person name="Correr F.H."/>
            <person name="Franceschini L.M."/>
            <person name="Leite T.F."/>
            <person name="Margarido G.R.A."/>
            <person name="Almeida C.A."/>
            <person name="Ferrarezi J.A."/>
            <person name="Labate C.A."/>
        </authorList>
    </citation>
    <scope>NUCLEOTIDE SEQUENCE</scope>
    <source>
        <strain evidence="2">MF-1</strain>
    </source>
</reference>
<proteinExistence type="predicted"/>
<evidence type="ECO:0000313" key="3">
    <source>
        <dbReference type="Proteomes" id="UP000765509"/>
    </source>
</evidence>
<evidence type="ECO:0000313" key="2">
    <source>
        <dbReference type="EMBL" id="MBW0489776.1"/>
    </source>
</evidence>
<keyword evidence="3" id="KW-1185">Reference proteome</keyword>
<organism evidence="2 3">
    <name type="scientific">Austropuccinia psidii MF-1</name>
    <dbReference type="NCBI Taxonomy" id="1389203"/>
    <lineage>
        <taxon>Eukaryota</taxon>
        <taxon>Fungi</taxon>
        <taxon>Dikarya</taxon>
        <taxon>Basidiomycota</taxon>
        <taxon>Pucciniomycotina</taxon>
        <taxon>Pucciniomycetes</taxon>
        <taxon>Pucciniales</taxon>
        <taxon>Sphaerophragmiaceae</taxon>
        <taxon>Austropuccinia</taxon>
    </lineage>
</organism>
<feature type="transmembrane region" description="Helical" evidence="1">
    <location>
        <begin position="20"/>
        <end position="41"/>
    </location>
</feature>
<dbReference type="EMBL" id="AVOT02010257">
    <property type="protein sequence ID" value="MBW0489776.1"/>
    <property type="molecule type" value="Genomic_DNA"/>
</dbReference>
<keyword evidence="1" id="KW-0812">Transmembrane</keyword>
<keyword evidence="1" id="KW-0472">Membrane</keyword>
<evidence type="ECO:0000256" key="1">
    <source>
        <dbReference type="SAM" id="Phobius"/>
    </source>
</evidence>